<protein>
    <submittedName>
        <fullName evidence="2">Uncharacterized protein</fullName>
    </submittedName>
</protein>
<evidence type="ECO:0000256" key="1">
    <source>
        <dbReference type="SAM" id="MobiDB-lite"/>
    </source>
</evidence>
<dbReference type="Proteomes" id="UP000298787">
    <property type="component" value="Chromosome 6"/>
</dbReference>
<evidence type="ECO:0000313" key="2">
    <source>
        <dbReference type="EMBL" id="TKS72676.1"/>
    </source>
</evidence>
<feature type="region of interest" description="Disordered" evidence="1">
    <location>
        <begin position="76"/>
        <end position="100"/>
    </location>
</feature>
<accession>A0A4U5UDM6</accession>
<gene>
    <name evidence="2" type="ORF">D9C73_006753</name>
</gene>
<dbReference type="AlphaFoldDB" id="A0A4U5UDM6"/>
<reference evidence="2 3" key="1">
    <citation type="submission" date="2019-01" db="EMBL/GenBank/DDBJ databases">
        <title>Genome Assembly of Collichthys lucidus.</title>
        <authorList>
            <person name="Cai M."/>
            <person name="Xiao S."/>
        </authorList>
    </citation>
    <scope>NUCLEOTIDE SEQUENCE [LARGE SCALE GENOMIC DNA]</scope>
    <source>
        <strain evidence="2">JT15FE1705JMU</strain>
        <tissue evidence="2">Muscle</tissue>
    </source>
</reference>
<dbReference type="EMBL" id="CM014083">
    <property type="protein sequence ID" value="TKS72676.1"/>
    <property type="molecule type" value="Genomic_DNA"/>
</dbReference>
<keyword evidence="3" id="KW-1185">Reference proteome</keyword>
<proteinExistence type="predicted"/>
<sequence>MPADKMSFLSITDANFVLDPPLSNGPNIRYHLLSVYLRHGGATVSDINRPWRRVPFTPQGNHGRVMVLLSRPRISQLPFKHSPRRGGDEEDGSDHPSVHR</sequence>
<evidence type="ECO:0000313" key="3">
    <source>
        <dbReference type="Proteomes" id="UP000298787"/>
    </source>
</evidence>
<organism evidence="2 3">
    <name type="scientific">Collichthys lucidus</name>
    <name type="common">Big head croaker</name>
    <name type="synonym">Sciaena lucida</name>
    <dbReference type="NCBI Taxonomy" id="240159"/>
    <lineage>
        <taxon>Eukaryota</taxon>
        <taxon>Metazoa</taxon>
        <taxon>Chordata</taxon>
        <taxon>Craniata</taxon>
        <taxon>Vertebrata</taxon>
        <taxon>Euteleostomi</taxon>
        <taxon>Actinopterygii</taxon>
        <taxon>Neopterygii</taxon>
        <taxon>Teleostei</taxon>
        <taxon>Neoteleostei</taxon>
        <taxon>Acanthomorphata</taxon>
        <taxon>Eupercaria</taxon>
        <taxon>Sciaenidae</taxon>
        <taxon>Collichthys</taxon>
    </lineage>
</organism>
<name>A0A4U5UDM6_COLLU</name>